<organism evidence="1 2">
    <name type="scientific">Natronomicrosphaera hydrolytica</name>
    <dbReference type="NCBI Taxonomy" id="3242702"/>
    <lineage>
        <taxon>Bacteria</taxon>
        <taxon>Pseudomonadati</taxon>
        <taxon>Planctomycetota</taxon>
        <taxon>Phycisphaerae</taxon>
        <taxon>Phycisphaerales</taxon>
        <taxon>Phycisphaeraceae</taxon>
        <taxon>Natronomicrosphaera</taxon>
    </lineage>
</organism>
<gene>
    <name evidence="1" type="ORF">ACERK3_19490</name>
</gene>
<keyword evidence="2" id="KW-1185">Reference proteome</keyword>
<dbReference type="EMBL" id="JBGUBD010000023">
    <property type="protein sequence ID" value="MFA9480456.1"/>
    <property type="molecule type" value="Genomic_DNA"/>
</dbReference>
<accession>A0ABV4UA68</accession>
<comment type="caution">
    <text evidence="1">The sequence shown here is derived from an EMBL/GenBank/DDBJ whole genome shotgun (WGS) entry which is preliminary data.</text>
</comment>
<sequence length="46" mass="4984">MRHTQTEPREKRRRFGPSVNYGGVLPTGWSIGRASLGVIVGSGMAI</sequence>
<name>A0ABV4UA68_9BACT</name>
<evidence type="ECO:0000313" key="1">
    <source>
        <dbReference type="EMBL" id="MFA9480456.1"/>
    </source>
</evidence>
<reference evidence="1 2" key="1">
    <citation type="submission" date="2024-08" db="EMBL/GenBank/DDBJ databases">
        <title>Whole-genome sequencing of halo(alkali)philic microorganisms from hypersaline lakes.</title>
        <authorList>
            <person name="Sorokin D.Y."/>
            <person name="Merkel A.Y."/>
            <person name="Messina E."/>
            <person name="Yakimov M."/>
        </authorList>
    </citation>
    <scope>NUCLEOTIDE SEQUENCE [LARGE SCALE GENOMIC DNA]</scope>
    <source>
        <strain evidence="1 2">AB-hyl4</strain>
    </source>
</reference>
<dbReference type="Proteomes" id="UP001575105">
    <property type="component" value="Unassembled WGS sequence"/>
</dbReference>
<proteinExistence type="predicted"/>
<protein>
    <submittedName>
        <fullName evidence="1">Uncharacterized protein</fullName>
    </submittedName>
</protein>
<dbReference type="RefSeq" id="WP_425347376.1">
    <property type="nucleotide sequence ID" value="NZ_JBGUBD010000023.1"/>
</dbReference>
<evidence type="ECO:0000313" key="2">
    <source>
        <dbReference type="Proteomes" id="UP001575105"/>
    </source>
</evidence>